<organism evidence="1 2">
    <name type="scientific">Heterorhabditis bacteriophora</name>
    <name type="common">Entomopathogenic nematode worm</name>
    <dbReference type="NCBI Taxonomy" id="37862"/>
    <lineage>
        <taxon>Eukaryota</taxon>
        <taxon>Metazoa</taxon>
        <taxon>Ecdysozoa</taxon>
        <taxon>Nematoda</taxon>
        <taxon>Chromadorea</taxon>
        <taxon>Rhabditida</taxon>
        <taxon>Rhabditina</taxon>
        <taxon>Rhabditomorpha</taxon>
        <taxon>Strongyloidea</taxon>
        <taxon>Heterorhabditidae</taxon>
        <taxon>Heterorhabditis</taxon>
    </lineage>
</organism>
<sequence>MSIPMLHTLTISLQFDTPEFLVADSLKYHEYPEIQELDILLPNANPNKTENSLKHLQLCHFSEIDVRFRANIFNLLSWWDYDPANFYNFIPLSCIAETTCSFLLLFISKNQNSSIETICNYSRKQMDIGQLTSLTDLMFIEAVITRDLQWVGHSDKTLSMPLTLTEILGLPNAFCTVVFLSVKPSNRTAPFKVNTKYFKVSFVIYFPQYLIV</sequence>
<proteinExistence type="predicted"/>
<dbReference type="WBParaSite" id="Hba_07456">
    <property type="protein sequence ID" value="Hba_07456"/>
    <property type="gene ID" value="Hba_07456"/>
</dbReference>
<protein>
    <submittedName>
        <fullName evidence="2">NR LBD domain-containing protein</fullName>
    </submittedName>
</protein>
<evidence type="ECO:0000313" key="1">
    <source>
        <dbReference type="Proteomes" id="UP000095283"/>
    </source>
</evidence>
<reference evidence="2" key="1">
    <citation type="submission" date="2016-11" db="UniProtKB">
        <authorList>
            <consortium name="WormBaseParasite"/>
        </authorList>
    </citation>
    <scope>IDENTIFICATION</scope>
</reference>
<evidence type="ECO:0000313" key="2">
    <source>
        <dbReference type="WBParaSite" id="Hba_07456"/>
    </source>
</evidence>
<keyword evidence="1" id="KW-1185">Reference proteome</keyword>
<name>A0A1I7WQM7_HETBA</name>
<dbReference type="AlphaFoldDB" id="A0A1I7WQM7"/>
<accession>A0A1I7WQM7</accession>
<dbReference type="Proteomes" id="UP000095283">
    <property type="component" value="Unplaced"/>
</dbReference>